<keyword evidence="5" id="KW-1185">Reference proteome</keyword>
<keyword evidence="3" id="KW-0812">Transmembrane</keyword>
<evidence type="ECO:0008006" key="6">
    <source>
        <dbReference type="Google" id="ProtNLM"/>
    </source>
</evidence>
<evidence type="ECO:0000256" key="2">
    <source>
        <dbReference type="SAM" id="MobiDB-lite"/>
    </source>
</evidence>
<name>M9WC41_9MOLU</name>
<dbReference type="RefSeq" id="WP_015587340.1">
    <property type="nucleotide sequence ID" value="NC_021083.1"/>
</dbReference>
<feature type="coiled-coil region" evidence="1">
    <location>
        <begin position="266"/>
        <end position="303"/>
    </location>
</feature>
<protein>
    <recommendedName>
        <fullName evidence="6">Transmembrane protein</fullName>
    </recommendedName>
</protein>
<feature type="transmembrane region" description="Helical" evidence="3">
    <location>
        <begin position="9"/>
        <end position="31"/>
    </location>
</feature>
<dbReference type="AlphaFoldDB" id="M9WC41"/>
<gene>
    <name evidence="4" type="ORF">MPUT9231_2980</name>
</gene>
<keyword evidence="1" id="KW-0175">Coiled coil</keyword>
<keyword evidence="3" id="KW-1133">Transmembrane helix</keyword>
<dbReference type="HOGENOM" id="CLU_857436_0_0_14"/>
<dbReference type="KEGG" id="mput:MPUT9231_2980"/>
<dbReference type="PATRIC" id="fig|1292033.3.peg.289"/>
<proteinExistence type="predicted"/>
<dbReference type="Proteomes" id="UP000012984">
    <property type="component" value="Chromosome"/>
</dbReference>
<dbReference type="OrthoDB" id="10000366at2"/>
<evidence type="ECO:0000256" key="1">
    <source>
        <dbReference type="SAM" id="Coils"/>
    </source>
</evidence>
<organism evidence="4 5">
    <name type="scientific">Mycoplasma putrefaciens Mput9231</name>
    <dbReference type="NCBI Taxonomy" id="1292033"/>
    <lineage>
        <taxon>Bacteria</taxon>
        <taxon>Bacillati</taxon>
        <taxon>Mycoplasmatota</taxon>
        <taxon>Mollicutes</taxon>
        <taxon>Mycoplasmataceae</taxon>
        <taxon>Mycoplasma</taxon>
    </lineage>
</organism>
<dbReference type="EMBL" id="CP004357">
    <property type="protein sequence ID" value="AGJ90722.1"/>
    <property type="molecule type" value="Genomic_DNA"/>
</dbReference>
<sequence length="324" mass="37948">MIRNKKAKIVLLVSSILALPVIIITPIVIVLKNKEHPQSRPQRPIDHHPTPVDPDKPNDGSNSSNKPEKNPNEIRIDVLNQLNKKFEERVNTIIDTINLLNTQKTKNDELKQKIEYEKQRLQKDIDNLKAHTNQDGSEFKLITEQLQHQISSYQQTVEHYNKEIDKLHINIHKYLQIKAKTEKEFHSNVIQLDALKQELENLNSELTRIKQDKEQKIAELASQQERNQTMLSHLKEQLNSLIANETDFNHRIAEREAQITGIEANITTQQQKIEQQNMDISSLEKEKERLENNLKEQATIKKERLKIIQQLISEILRVENEIRR</sequence>
<feature type="coiled-coil region" evidence="1">
    <location>
        <begin position="100"/>
        <end position="226"/>
    </location>
</feature>
<feature type="region of interest" description="Disordered" evidence="2">
    <location>
        <begin position="36"/>
        <end position="73"/>
    </location>
</feature>
<evidence type="ECO:0000313" key="5">
    <source>
        <dbReference type="Proteomes" id="UP000012984"/>
    </source>
</evidence>
<evidence type="ECO:0000313" key="4">
    <source>
        <dbReference type="EMBL" id="AGJ90722.1"/>
    </source>
</evidence>
<feature type="compositionally biased region" description="Basic and acidic residues" evidence="2">
    <location>
        <begin position="36"/>
        <end position="58"/>
    </location>
</feature>
<reference evidence="4 5" key="1">
    <citation type="journal article" date="2013" name="Genome Announc.">
        <title>Complete Genome Sequence of Mycoplasma putrefaciens Strain 9231, One of the Agents of Contagious Agalactia in Goats.</title>
        <authorList>
            <person name="Dupuy V."/>
            <person name="Sirand-Pugnet P."/>
            <person name="Baranowski E."/>
            <person name="Barre A."/>
            <person name="Breton M."/>
            <person name="Couture C."/>
            <person name="Dordet-Frisoni E."/>
            <person name="Gaurivaud P."/>
            <person name="Jacob D."/>
            <person name="Lemaitre C."/>
            <person name="Manso-Silvan L."/>
            <person name="Nikolski M."/>
            <person name="Nouvel L.X."/>
            <person name="Poumarat F."/>
            <person name="Tardy F."/>
            <person name="Thebault P."/>
            <person name="Theil S."/>
            <person name="Citti C."/>
            <person name="Blanchard A."/>
            <person name="Thiaucourt F."/>
        </authorList>
    </citation>
    <scope>NUCLEOTIDE SEQUENCE [LARGE SCALE GENOMIC DNA]</scope>
    <source>
        <strain evidence="4">Mput9231</strain>
    </source>
</reference>
<keyword evidence="3" id="KW-0472">Membrane</keyword>
<evidence type="ECO:0000256" key="3">
    <source>
        <dbReference type="SAM" id="Phobius"/>
    </source>
</evidence>
<accession>M9WC41</accession>